<dbReference type="PANTHER" id="PTHR43116">
    <property type="entry name" value="PEPTIDE CHAIN RELEASE FACTOR 2"/>
    <property type="match status" value="1"/>
</dbReference>
<accession>A0A6J4U8J5</accession>
<sequence>MRTLGDLKATVGDVQGLGDTLVELQTLQDLAKGEPEFADEVETEARAASERLGRLELSLALNGPHDRSDAILVIHSGEGGIDAQDFAAMLSRMYLRWADRRHLKAELLDETGGEEAGIKNATIELKGPNAYGLVRGEAGSHRLVRQSPFDSAHRRHTAFALVEVLPELDTQSEITINPDDVKMDVFRASGAGGQHVNKTSSAVRLTHIPTGIVVTCQNERSQIQNRETAHKILGARLLERQMRAEAEERTRLKGDIQAAGFGNRIRSYVLHPYTQVTDHRTETSVGDANAVLDGALDPFIDAYLERQMGLEQDPATAGPTA</sequence>
<feature type="domain" description="Prokaryotic-type class I peptide chain release factors" evidence="5">
    <location>
        <begin position="187"/>
        <end position="203"/>
    </location>
</feature>
<keyword evidence="3" id="KW-0648">Protein biosynthesis</keyword>
<dbReference type="Gene3D" id="3.30.160.20">
    <property type="match status" value="1"/>
</dbReference>
<gene>
    <name evidence="6" type="ORF">AVDCRST_MAG70-154</name>
</gene>
<dbReference type="FunFam" id="3.30.160.20:FF:000004">
    <property type="entry name" value="Peptide chain release factor 1"/>
    <property type="match status" value="1"/>
</dbReference>
<evidence type="ECO:0000256" key="1">
    <source>
        <dbReference type="ARBA" id="ARBA00010835"/>
    </source>
</evidence>
<dbReference type="GO" id="GO:0005737">
    <property type="term" value="C:cytoplasm"/>
    <property type="evidence" value="ECO:0007669"/>
    <property type="project" value="InterPro"/>
</dbReference>
<dbReference type="Gene3D" id="3.30.70.1660">
    <property type="match status" value="1"/>
</dbReference>
<dbReference type="PROSITE" id="PS00745">
    <property type="entry name" value="RF_PROK_I"/>
    <property type="match status" value="1"/>
</dbReference>
<dbReference type="InterPro" id="IPR004374">
    <property type="entry name" value="PrfB"/>
</dbReference>
<dbReference type="SMART" id="SM00937">
    <property type="entry name" value="PCRF"/>
    <property type="match status" value="1"/>
</dbReference>
<dbReference type="InterPro" id="IPR005139">
    <property type="entry name" value="PCRF"/>
</dbReference>
<evidence type="ECO:0000256" key="2">
    <source>
        <dbReference type="ARBA" id="ARBA00022481"/>
    </source>
</evidence>
<dbReference type="EMBL" id="CADCWH010000024">
    <property type="protein sequence ID" value="CAA9541595.1"/>
    <property type="molecule type" value="Genomic_DNA"/>
</dbReference>
<dbReference type="InterPro" id="IPR045853">
    <property type="entry name" value="Pep_chain_release_fac_I_sf"/>
</dbReference>
<dbReference type="SUPFAM" id="SSF75620">
    <property type="entry name" value="Release factor"/>
    <property type="match status" value="1"/>
</dbReference>
<evidence type="ECO:0000313" key="6">
    <source>
        <dbReference type="EMBL" id="CAA9541595.1"/>
    </source>
</evidence>
<name>A0A6J4U8J5_9BACT</name>
<comment type="similarity">
    <text evidence="1">Belongs to the prokaryotic/mitochondrial release factor family.</text>
</comment>
<dbReference type="Pfam" id="PF00472">
    <property type="entry name" value="RF-1"/>
    <property type="match status" value="1"/>
</dbReference>
<evidence type="ECO:0000259" key="5">
    <source>
        <dbReference type="PROSITE" id="PS00745"/>
    </source>
</evidence>
<dbReference type="Pfam" id="PF03462">
    <property type="entry name" value="PCRF"/>
    <property type="match status" value="1"/>
</dbReference>
<protein>
    <recommendedName>
        <fullName evidence="4">Peptide chain release factor 2</fullName>
    </recommendedName>
</protein>
<dbReference type="NCBIfam" id="TIGR00020">
    <property type="entry name" value="prfB"/>
    <property type="match status" value="1"/>
</dbReference>
<proteinExistence type="inferred from homology"/>
<dbReference type="PANTHER" id="PTHR43116:SF3">
    <property type="entry name" value="CLASS I PEPTIDE CHAIN RELEASE FACTOR"/>
    <property type="match status" value="1"/>
</dbReference>
<organism evidence="6">
    <name type="scientific">uncultured Thermomicrobiales bacterium</name>
    <dbReference type="NCBI Taxonomy" id="1645740"/>
    <lineage>
        <taxon>Bacteria</taxon>
        <taxon>Pseudomonadati</taxon>
        <taxon>Thermomicrobiota</taxon>
        <taxon>Thermomicrobia</taxon>
        <taxon>Thermomicrobiales</taxon>
        <taxon>environmental samples</taxon>
    </lineage>
</organism>
<evidence type="ECO:0000256" key="4">
    <source>
        <dbReference type="NCBIfam" id="TIGR00020"/>
    </source>
</evidence>
<dbReference type="AlphaFoldDB" id="A0A6J4U8J5"/>
<evidence type="ECO:0000256" key="3">
    <source>
        <dbReference type="ARBA" id="ARBA00022917"/>
    </source>
</evidence>
<dbReference type="GO" id="GO:0016149">
    <property type="term" value="F:translation release factor activity, codon specific"/>
    <property type="evidence" value="ECO:0007669"/>
    <property type="project" value="InterPro"/>
</dbReference>
<reference evidence="6" key="1">
    <citation type="submission" date="2020-02" db="EMBL/GenBank/DDBJ databases">
        <authorList>
            <person name="Meier V. D."/>
        </authorList>
    </citation>
    <scope>NUCLEOTIDE SEQUENCE</scope>
    <source>
        <strain evidence="6">AVDCRST_MAG70</strain>
    </source>
</reference>
<keyword evidence="2" id="KW-0488">Methylation</keyword>
<dbReference type="InterPro" id="IPR000352">
    <property type="entry name" value="Pep_chain_release_fac_I"/>
</dbReference>